<reference evidence="1 2" key="1">
    <citation type="submission" date="2014-09" db="EMBL/GenBank/DDBJ databases">
        <title>Whole Genome Shotgun of Flavobacterium aquatile LMG 4008.</title>
        <authorList>
            <person name="Gale A.N."/>
            <person name="Pipes S.E."/>
            <person name="Newman J.D."/>
        </authorList>
    </citation>
    <scope>NUCLEOTIDE SEQUENCE [LARGE SCALE GENOMIC DNA]</scope>
    <source>
        <strain evidence="1 2">LMG 4008</strain>
    </source>
</reference>
<dbReference type="Proteomes" id="UP000029554">
    <property type="component" value="Unassembled WGS sequence"/>
</dbReference>
<keyword evidence="2" id="KW-1185">Reference proteome</keyword>
<comment type="caution">
    <text evidence="1">The sequence shown here is derived from an EMBL/GenBank/DDBJ whole genome shotgun (WGS) entry which is preliminary data.</text>
</comment>
<evidence type="ECO:0000313" key="2">
    <source>
        <dbReference type="Proteomes" id="UP000029554"/>
    </source>
</evidence>
<proteinExistence type="predicted"/>
<name>A0A095SXA9_9FLAO</name>
<protein>
    <submittedName>
        <fullName evidence="1">Uncharacterized protein</fullName>
    </submittedName>
</protein>
<dbReference type="RefSeq" id="WP_035124908.1">
    <property type="nucleotide sequence ID" value="NZ_JRHH01000002.1"/>
</dbReference>
<accession>A0A095SXA9</accession>
<sequence length="70" mass="7964">MKKLIILFSFLVFTSFTKTIEEVYVCQSKGATKYHYKETCRGLNACKHTVVKKSIKDAKAIGLTLCGWED</sequence>
<dbReference type="AlphaFoldDB" id="A0A095SXA9"/>
<dbReference type="EMBL" id="JRHH01000002">
    <property type="protein sequence ID" value="KGD68989.1"/>
    <property type="molecule type" value="Genomic_DNA"/>
</dbReference>
<dbReference type="OrthoDB" id="885042at2"/>
<evidence type="ECO:0000313" key="1">
    <source>
        <dbReference type="EMBL" id="KGD68989.1"/>
    </source>
</evidence>
<gene>
    <name evidence="1" type="ORF">LG45_04955</name>
</gene>
<organism evidence="1 2">
    <name type="scientific">Flavobacterium aquatile LMG 4008 = ATCC 11947</name>
    <dbReference type="NCBI Taxonomy" id="1453498"/>
    <lineage>
        <taxon>Bacteria</taxon>
        <taxon>Pseudomonadati</taxon>
        <taxon>Bacteroidota</taxon>
        <taxon>Flavobacteriia</taxon>
        <taxon>Flavobacteriales</taxon>
        <taxon>Flavobacteriaceae</taxon>
        <taxon>Flavobacterium</taxon>
    </lineage>
</organism>
<dbReference type="eggNOG" id="ENOG50339XQ">
    <property type="taxonomic scope" value="Bacteria"/>
</dbReference>